<evidence type="ECO:0000313" key="3">
    <source>
        <dbReference type="Proteomes" id="UP000190888"/>
    </source>
</evidence>
<dbReference type="InterPro" id="IPR051396">
    <property type="entry name" value="Bact_Antivir_Def_Nuclease"/>
</dbReference>
<dbReference type="EMBL" id="FUWH01000008">
    <property type="protein sequence ID" value="SKA01218.1"/>
    <property type="molecule type" value="Genomic_DNA"/>
</dbReference>
<dbReference type="InterPro" id="IPR003959">
    <property type="entry name" value="ATPase_AAA_core"/>
</dbReference>
<dbReference type="InterPro" id="IPR027417">
    <property type="entry name" value="P-loop_NTPase"/>
</dbReference>
<organism evidence="2 3">
    <name type="scientific">Sediminibacterium ginsengisoli</name>
    <dbReference type="NCBI Taxonomy" id="413434"/>
    <lineage>
        <taxon>Bacteria</taxon>
        <taxon>Pseudomonadati</taxon>
        <taxon>Bacteroidota</taxon>
        <taxon>Chitinophagia</taxon>
        <taxon>Chitinophagales</taxon>
        <taxon>Chitinophagaceae</taxon>
        <taxon>Sediminibacterium</taxon>
    </lineage>
</organism>
<dbReference type="Proteomes" id="UP000190888">
    <property type="component" value="Unassembled WGS sequence"/>
</dbReference>
<evidence type="ECO:0000259" key="1">
    <source>
        <dbReference type="Pfam" id="PF13304"/>
    </source>
</evidence>
<dbReference type="NCBIfam" id="TIGR04435">
    <property type="entry name" value="restrict_AAA_1"/>
    <property type="match status" value="1"/>
</dbReference>
<dbReference type="InterPro" id="IPR030974">
    <property type="entry name" value="Restrict_AAA"/>
</dbReference>
<reference evidence="2 3" key="1">
    <citation type="submission" date="2017-02" db="EMBL/GenBank/DDBJ databases">
        <authorList>
            <person name="Peterson S.W."/>
        </authorList>
    </citation>
    <scope>NUCLEOTIDE SEQUENCE [LARGE SCALE GENOMIC DNA]</scope>
    <source>
        <strain evidence="2 3">DSM 22335</strain>
    </source>
</reference>
<dbReference type="AlphaFoldDB" id="A0A1T4QDA1"/>
<proteinExistence type="predicted"/>
<dbReference type="GO" id="GO:0016887">
    <property type="term" value="F:ATP hydrolysis activity"/>
    <property type="evidence" value="ECO:0007669"/>
    <property type="project" value="InterPro"/>
</dbReference>
<dbReference type="Pfam" id="PF13304">
    <property type="entry name" value="AAA_21"/>
    <property type="match status" value="1"/>
</dbReference>
<gene>
    <name evidence="2" type="ORF">SAMN04488132_10835</name>
</gene>
<protein>
    <submittedName>
        <fullName evidence="2">Restriction system-associated AAA family ATPase</fullName>
    </submittedName>
</protein>
<dbReference type="PANTHER" id="PTHR43581">
    <property type="entry name" value="ATP/GTP PHOSPHATASE"/>
    <property type="match status" value="1"/>
</dbReference>
<dbReference type="GO" id="GO:0005524">
    <property type="term" value="F:ATP binding"/>
    <property type="evidence" value="ECO:0007669"/>
    <property type="project" value="InterPro"/>
</dbReference>
<dbReference type="Gene3D" id="3.40.50.300">
    <property type="entry name" value="P-loop containing nucleotide triphosphate hydrolases"/>
    <property type="match status" value="1"/>
</dbReference>
<feature type="domain" description="ATPase AAA-type core" evidence="1">
    <location>
        <begin position="264"/>
        <end position="413"/>
    </location>
</feature>
<dbReference type="OrthoDB" id="9805802at2"/>
<dbReference type="STRING" id="413434.SAMN04488132_10835"/>
<dbReference type="SUPFAM" id="SSF52540">
    <property type="entry name" value="P-loop containing nucleoside triphosphate hydrolases"/>
    <property type="match status" value="1"/>
</dbReference>
<evidence type="ECO:0000313" key="2">
    <source>
        <dbReference type="EMBL" id="SKA01218.1"/>
    </source>
</evidence>
<accession>A0A1T4QDA1</accession>
<name>A0A1T4QDA1_9BACT</name>
<dbReference type="RefSeq" id="WP_078831977.1">
    <property type="nucleotide sequence ID" value="NZ_FUWH01000008.1"/>
</dbReference>
<sequence>MKLLRLKFIKGRYATPVDGFEQVFHLKEDLNKTTPICLAGVNGSGKSKLLEVFSDIFYYLNGYCTSDSQPEKTKIQFELEYVKESPKRIHVKISQPEEEGFPQFEIITAKGILTVDDRLEAETLLPKFVVGYTSGDNQTISKRFEETYIEYSDAVTNLSKNPDGTIVPDTRLVFLDYKVNSFVLIANSIFRSTSQLQLISDKIAQWDSLESFRIIVQLKPRYKNRITIGLTPELNKYIGALKKCATCYHYDEENDKTILDFYINPNSRRLFKKYFDSPFHLYSALYKLDLLNDILLRREKRNTIKEAEYPNQKHIYPQLSSEDKVFNVESVRVNLKGVKEDIDYYDLSDGEHQLIHIIGSLLMIEDPDVLFLLDEPETHFNPQWRSKFISTLNMIAHTKKQDFFISTHSPFLLGDCSTEHVLIFKGGKASKPKIQTYGVSMDKLLKEAFGVIPPMSEKSLSDIQDLQKSRSYTKIVDRIDDFGESLEKVYLFHRLNELTASKEIRSKAAVSKRKK</sequence>
<keyword evidence="3" id="KW-1185">Reference proteome</keyword>
<dbReference type="PANTHER" id="PTHR43581:SF2">
    <property type="entry name" value="EXCINUCLEASE ATPASE SUBUNIT"/>
    <property type="match status" value="1"/>
</dbReference>